<keyword evidence="5" id="KW-0282">Flagellum</keyword>
<proteinExistence type="inferred from homology"/>
<keyword evidence="7" id="KW-0206">Cytoskeleton</keyword>
<keyword evidence="4" id="KW-0597">Phosphoprotein</keyword>
<dbReference type="PANTHER" id="PTHR21648:SF0">
    <property type="entry name" value="RADIAL SPOKE HEAD PROTEIN 3 HOMOLOG"/>
    <property type="match status" value="1"/>
</dbReference>
<evidence type="ECO:0000313" key="10">
    <source>
        <dbReference type="Proteomes" id="UP000070089"/>
    </source>
</evidence>
<evidence type="ECO:0000256" key="5">
    <source>
        <dbReference type="ARBA" id="ARBA00022846"/>
    </source>
</evidence>
<evidence type="ECO:0000256" key="6">
    <source>
        <dbReference type="ARBA" id="ARBA00023069"/>
    </source>
</evidence>
<evidence type="ECO:0000256" key="8">
    <source>
        <dbReference type="ARBA" id="ARBA00023273"/>
    </source>
</evidence>
<accession>A0A132NZK6</accession>
<comment type="subcellular location">
    <subcellularLocation>
        <location evidence="1">Cytoplasm</location>
        <location evidence="1">Cytoskeleton</location>
        <location evidence="1">Flagellum axoneme</location>
    </subcellularLocation>
</comment>
<gene>
    <name evidence="9" type="ORF">QR46_0479</name>
</gene>
<dbReference type="Pfam" id="PF06098">
    <property type="entry name" value="Radial_spoke_3"/>
    <property type="match status" value="1"/>
</dbReference>
<dbReference type="EMBL" id="JXTI01000007">
    <property type="protein sequence ID" value="KWX15495.1"/>
    <property type="molecule type" value="Genomic_DNA"/>
</dbReference>
<dbReference type="AlphaFoldDB" id="A0A132NZK6"/>
<dbReference type="Proteomes" id="UP000070089">
    <property type="component" value="Unassembled WGS sequence"/>
</dbReference>
<dbReference type="GO" id="GO:0005929">
    <property type="term" value="C:cilium"/>
    <property type="evidence" value="ECO:0007669"/>
    <property type="project" value="TreeGrafter"/>
</dbReference>
<organism evidence="9 10">
    <name type="scientific">Giardia duodenalis assemblage B</name>
    <dbReference type="NCBI Taxonomy" id="1394984"/>
    <lineage>
        <taxon>Eukaryota</taxon>
        <taxon>Metamonada</taxon>
        <taxon>Diplomonadida</taxon>
        <taxon>Hexamitidae</taxon>
        <taxon>Giardiinae</taxon>
        <taxon>Giardia</taxon>
    </lineage>
</organism>
<sequence length="334" mass="37663">MAEYWNKEFTERVSAEISNYPLTKNRDFMQVQQNQDLLGSQQVTERTQSLFRPVNSMSDPRVAKGSTWARETGGSNYGRSMGLTNARTRTLQNTARTGVSDLMSMIPERPSLPSIPVQTAPYLEAYPDKIEEVGACTQTDPMLEIKEPAPYVPPPQGIDVSTQIEEGDLFDFDREVQPILDVLVGSVLQQALREFSDEEELRLIRIARDKVRQRRAAELQEVRRLEEAERRRRAEVVKRQVEDLRRKELEEAVARKMAAQTFATAYAAELERDAVDSIETRGGFISPLEAAVTGNFVPYIVSTSITKAKARGRIHSILRGIIEEAVKTGLSMES</sequence>
<evidence type="ECO:0000256" key="2">
    <source>
        <dbReference type="ARBA" id="ARBA00006737"/>
    </source>
</evidence>
<evidence type="ECO:0000313" key="9">
    <source>
        <dbReference type="EMBL" id="KWX15495.1"/>
    </source>
</evidence>
<evidence type="ECO:0000256" key="7">
    <source>
        <dbReference type="ARBA" id="ARBA00023212"/>
    </source>
</evidence>
<evidence type="ECO:0000256" key="3">
    <source>
        <dbReference type="ARBA" id="ARBA00022490"/>
    </source>
</evidence>
<reference evidence="9 10" key="1">
    <citation type="journal article" date="2015" name="Mol. Biochem. Parasitol.">
        <title>Identification of polymorphic genes for use in assemblage B genotyping assays through comparative genomics of multiple assemblage B Giardia duodenalis isolates.</title>
        <authorList>
            <person name="Wielinga C."/>
            <person name="Thompson R.C."/>
            <person name="Monis P."/>
            <person name="Ryan U."/>
        </authorList>
    </citation>
    <scope>NUCLEOTIDE SEQUENCE [LARGE SCALE GENOMIC DNA]</scope>
    <source>
        <strain evidence="9 10">BAH15c1</strain>
    </source>
</reference>
<comment type="caution">
    <text evidence="9">The sequence shown here is derived from an EMBL/GenBank/DDBJ whole genome shotgun (WGS) entry which is preliminary data.</text>
</comment>
<comment type="similarity">
    <text evidence="2">Belongs to the flagellar radial spoke RSP3 family.</text>
</comment>
<dbReference type="InterPro" id="IPR009290">
    <property type="entry name" value="Radial_spoke_3"/>
</dbReference>
<keyword evidence="8" id="KW-0966">Cell projection</keyword>
<evidence type="ECO:0000256" key="4">
    <source>
        <dbReference type="ARBA" id="ARBA00022553"/>
    </source>
</evidence>
<dbReference type="PANTHER" id="PTHR21648">
    <property type="entry name" value="FLAGELLAR RADIAL SPOKE PROTEIN 3"/>
    <property type="match status" value="1"/>
</dbReference>
<keyword evidence="3" id="KW-0963">Cytoplasm</keyword>
<protein>
    <submittedName>
        <fullName evidence="9">Radial spoke protein 3</fullName>
    </submittedName>
</protein>
<keyword evidence="6" id="KW-0969">Cilium</keyword>
<dbReference type="OrthoDB" id="313308at2759"/>
<dbReference type="VEuPathDB" id="GiardiaDB:QR46_0479"/>
<name>A0A132NZK6_GIAIN</name>
<evidence type="ECO:0000256" key="1">
    <source>
        <dbReference type="ARBA" id="ARBA00004611"/>
    </source>
</evidence>